<accession>M2RIE7</accession>
<organism evidence="1 2">
    <name type="scientific">Ceriporiopsis subvermispora (strain B)</name>
    <name type="common">White-rot fungus</name>
    <name type="synonym">Gelatoporia subvermispora</name>
    <dbReference type="NCBI Taxonomy" id="914234"/>
    <lineage>
        <taxon>Eukaryota</taxon>
        <taxon>Fungi</taxon>
        <taxon>Dikarya</taxon>
        <taxon>Basidiomycota</taxon>
        <taxon>Agaricomycotina</taxon>
        <taxon>Agaricomycetes</taxon>
        <taxon>Polyporales</taxon>
        <taxon>Gelatoporiaceae</taxon>
        <taxon>Gelatoporia</taxon>
    </lineage>
</organism>
<dbReference type="HOGENOM" id="CLU_1767825_0_0_1"/>
<protein>
    <submittedName>
        <fullName evidence="1">Uncharacterized protein</fullName>
    </submittedName>
</protein>
<keyword evidence="2" id="KW-1185">Reference proteome</keyword>
<evidence type="ECO:0000313" key="2">
    <source>
        <dbReference type="Proteomes" id="UP000016930"/>
    </source>
</evidence>
<dbReference type="EMBL" id="KB445795">
    <property type="protein sequence ID" value="EMD38252.1"/>
    <property type="molecule type" value="Genomic_DNA"/>
</dbReference>
<gene>
    <name evidence="1" type="ORF">CERSUDRAFT_113413</name>
</gene>
<name>M2RIE7_CERS8</name>
<dbReference type="Proteomes" id="UP000016930">
    <property type="component" value="Unassembled WGS sequence"/>
</dbReference>
<dbReference type="AlphaFoldDB" id="M2RIE7"/>
<evidence type="ECO:0000313" key="1">
    <source>
        <dbReference type="EMBL" id="EMD38252.1"/>
    </source>
</evidence>
<reference evidence="1 2" key="1">
    <citation type="journal article" date="2012" name="Proc. Natl. Acad. Sci. U.S.A.">
        <title>Comparative genomics of Ceriporiopsis subvermispora and Phanerochaete chrysosporium provide insight into selective ligninolysis.</title>
        <authorList>
            <person name="Fernandez-Fueyo E."/>
            <person name="Ruiz-Duenas F.J."/>
            <person name="Ferreira P."/>
            <person name="Floudas D."/>
            <person name="Hibbett D.S."/>
            <person name="Canessa P."/>
            <person name="Larrondo L.F."/>
            <person name="James T.Y."/>
            <person name="Seelenfreund D."/>
            <person name="Lobos S."/>
            <person name="Polanco R."/>
            <person name="Tello M."/>
            <person name="Honda Y."/>
            <person name="Watanabe T."/>
            <person name="Watanabe T."/>
            <person name="Ryu J.S."/>
            <person name="Kubicek C.P."/>
            <person name="Schmoll M."/>
            <person name="Gaskell J."/>
            <person name="Hammel K.E."/>
            <person name="St John F.J."/>
            <person name="Vanden Wymelenberg A."/>
            <person name="Sabat G."/>
            <person name="Splinter BonDurant S."/>
            <person name="Syed K."/>
            <person name="Yadav J.S."/>
            <person name="Doddapaneni H."/>
            <person name="Subramanian V."/>
            <person name="Lavin J.L."/>
            <person name="Oguiza J.A."/>
            <person name="Perez G."/>
            <person name="Pisabarro A.G."/>
            <person name="Ramirez L."/>
            <person name="Santoyo F."/>
            <person name="Master E."/>
            <person name="Coutinho P.M."/>
            <person name="Henrissat B."/>
            <person name="Lombard V."/>
            <person name="Magnuson J.K."/>
            <person name="Kuees U."/>
            <person name="Hori C."/>
            <person name="Igarashi K."/>
            <person name="Samejima M."/>
            <person name="Held B.W."/>
            <person name="Barry K.W."/>
            <person name="LaButti K.M."/>
            <person name="Lapidus A."/>
            <person name="Lindquist E.A."/>
            <person name="Lucas S.M."/>
            <person name="Riley R."/>
            <person name="Salamov A.A."/>
            <person name="Hoffmeister D."/>
            <person name="Schwenk D."/>
            <person name="Hadar Y."/>
            <person name="Yarden O."/>
            <person name="de Vries R.P."/>
            <person name="Wiebenga A."/>
            <person name="Stenlid J."/>
            <person name="Eastwood D."/>
            <person name="Grigoriev I.V."/>
            <person name="Berka R.M."/>
            <person name="Blanchette R.A."/>
            <person name="Kersten P."/>
            <person name="Martinez A.T."/>
            <person name="Vicuna R."/>
            <person name="Cullen D."/>
        </authorList>
    </citation>
    <scope>NUCLEOTIDE SEQUENCE [LARGE SCALE GENOMIC DNA]</scope>
    <source>
        <strain evidence="1 2">B</strain>
    </source>
</reference>
<proteinExistence type="predicted"/>
<sequence>MQRVSHDVSMVLYQPHHVMQLPPARSMPVMLDTSRLPSYRPSHMRRYHPYPRRLPPEHDSIWAILYTMEGAGTIGNENARVNALFTSEQGSDQNRLAQTLSVALYGFALPTDRSSLTYLILDLAFVLRAARSHRQTTTQGPGNVHDA</sequence>